<dbReference type="Proteomes" id="UP000594749">
    <property type="component" value="Chromosome"/>
</dbReference>
<dbReference type="InterPro" id="IPR047048">
    <property type="entry name" value="TlyA"/>
</dbReference>
<dbReference type="CDD" id="cd02440">
    <property type="entry name" value="AdoMet_MTases"/>
    <property type="match status" value="1"/>
</dbReference>
<dbReference type="AlphaFoldDB" id="A0A7M1LFV8"/>
<dbReference type="EMBL" id="CP063078">
    <property type="protein sequence ID" value="QOQ86954.1"/>
    <property type="molecule type" value="Genomic_DNA"/>
</dbReference>
<dbReference type="InterPro" id="IPR036986">
    <property type="entry name" value="S4_RNA-bd_sf"/>
</dbReference>
<dbReference type="CDD" id="cd00165">
    <property type="entry name" value="S4"/>
    <property type="match status" value="1"/>
</dbReference>
<dbReference type="InterPro" id="IPR002877">
    <property type="entry name" value="RNA_MeTrfase_FtsJ_dom"/>
</dbReference>
<dbReference type="Pfam" id="PF01479">
    <property type="entry name" value="S4"/>
    <property type="match status" value="1"/>
</dbReference>
<dbReference type="SUPFAM" id="SSF53335">
    <property type="entry name" value="S-adenosyl-L-methionine-dependent methyltransferases"/>
    <property type="match status" value="1"/>
</dbReference>
<dbReference type="SUPFAM" id="SSF55174">
    <property type="entry name" value="Alpha-L RNA-binding motif"/>
    <property type="match status" value="1"/>
</dbReference>
<name>A0A7M1LFV8_9BACT</name>
<organism evidence="5 6">
    <name type="scientific">Campylobacter corcagiensis</name>
    <dbReference type="NCBI Taxonomy" id="1448857"/>
    <lineage>
        <taxon>Bacteria</taxon>
        <taxon>Pseudomonadati</taxon>
        <taxon>Campylobacterota</taxon>
        <taxon>Epsilonproteobacteria</taxon>
        <taxon>Campylobacterales</taxon>
        <taxon>Campylobacteraceae</taxon>
        <taxon>Campylobacter</taxon>
    </lineage>
</organism>
<dbReference type="RefSeq" id="WP_025803309.1">
    <property type="nucleotide sequence ID" value="NZ_CP053842.1"/>
</dbReference>
<gene>
    <name evidence="5" type="ORF">IMC76_07000</name>
</gene>
<keyword evidence="1 3" id="KW-0694">RNA-binding</keyword>
<dbReference type="OrthoDB" id="9784736at2"/>
<dbReference type="PANTHER" id="PTHR32319">
    <property type="entry name" value="BACTERIAL HEMOLYSIN-LIKE PROTEIN"/>
    <property type="match status" value="1"/>
</dbReference>
<dbReference type="GO" id="GO:0003723">
    <property type="term" value="F:RNA binding"/>
    <property type="evidence" value="ECO:0007669"/>
    <property type="project" value="UniProtKB-KW"/>
</dbReference>
<dbReference type="Pfam" id="PF01728">
    <property type="entry name" value="FtsJ"/>
    <property type="match status" value="1"/>
</dbReference>
<keyword evidence="5" id="KW-0489">Methyltransferase</keyword>
<dbReference type="PROSITE" id="PS50889">
    <property type="entry name" value="S4"/>
    <property type="match status" value="1"/>
</dbReference>
<evidence type="ECO:0000256" key="1">
    <source>
        <dbReference type="ARBA" id="ARBA00022884"/>
    </source>
</evidence>
<evidence type="ECO:0000313" key="5">
    <source>
        <dbReference type="EMBL" id="QOQ86954.1"/>
    </source>
</evidence>
<dbReference type="Gene3D" id="3.10.290.10">
    <property type="entry name" value="RNA-binding S4 domain"/>
    <property type="match status" value="1"/>
</dbReference>
<sequence>MRADLYTANALNISRNKASEMIKNGEILLDGEILSKPSLEIDSGNIVARSKIYVSRAALKLKSFLKEVPLDLAGKSAIDVGSSTGGFVQILLENGVKEVVAVDVGSSQLSEILRDKANVVIKENCDIRDFKSDKSFEILTCDISFISLNLVLDKISQLFSEFAILLFKPQFEVGKDTKRDKKGVVVDKKAIEKAAKRFELNAAKLGLLMIDKKASKVLGKDGNEEIFYLFKK</sequence>
<evidence type="ECO:0000313" key="6">
    <source>
        <dbReference type="Proteomes" id="UP000594749"/>
    </source>
</evidence>
<dbReference type="PANTHER" id="PTHR32319:SF0">
    <property type="entry name" value="BACTERIAL HEMOLYSIN-LIKE PROTEIN"/>
    <property type="match status" value="1"/>
</dbReference>
<dbReference type="GO" id="GO:0008168">
    <property type="term" value="F:methyltransferase activity"/>
    <property type="evidence" value="ECO:0007669"/>
    <property type="project" value="UniProtKB-KW"/>
</dbReference>
<keyword evidence="6" id="KW-1185">Reference proteome</keyword>
<reference evidence="5 6" key="1">
    <citation type="submission" date="2020-10" db="EMBL/GenBank/DDBJ databases">
        <title>Campylobacter and Helicobacter PacBio genomes.</title>
        <authorList>
            <person name="Lane C."/>
        </authorList>
    </citation>
    <scope>NUCLEOTIDE SEQUENCE [LARGE SCALE GENOMIC DNA]</scope>
    <source>
        <strain evidence="5 6">2016D-0077</strain>
    </source>
</reference>
<feature type="domain" description="RNA-binding S4" evidence="4">
    <location>
        <begin position="1"/>
        <end position="62"/>
    </location>
</feature>
<comment type="similarity">
    <text evidence="2">Belongs to the TlyA family.</text>
</comment>
<dbReference type="InterPro" id="IPR029063">
    <property type="entry name" value="SAM-dependent_MTases_sf"/>
</dbReference>
<accession>A0A7M1LFV8</accession>
<keyword evidence="5" id="KW-0808">Transferase</keyword>
<proteinExistence type="inferred from homology"/>
<evidence type="ECO:0000256" key="2">
    <source>
        <dbReference type="ARBA" id="ARBA00029460"/>
    </source>
</evidence>
<dbReference type="Gene3D" id="3.40.50.150">
    <property type="entry name" value="Vaccinia Virus protein VP39"/>
    <property type="match status" value="1"/>
</dbReference>
<dbReference type="SMART" id="SM00363">
    <property type="entry name" value="S4"/>
    <property type="match status" value="1"/>
</dbReference>
<dbReference type="InterPro" id="IPR002942">
    <property type="entry name" value="S4_RNA-bd"/>
</dbReference>
<evidence type="ECO:0000259" key="4">
    <source>
        <dbReference type="SMART" id="SM00363"/>
    </source>
</evidence>
<dbReference type="GO" id="GO:0032259">
    <property type="term" value="P:methylation"/>
    <property type="evidence" value="ECO:0007669"/>
    <property type="project" value="UniProtKB-KW"/>
</dbReference>
<protein>
    <submittedName>
        <fullName evidence="5">TlyA family RNA methyltransferase</fullName>
    </submittedName>
</protein>
<evidence type="ECO:0000256" key="3">
    <source>
        <dbReference type="PROSITE-ProRule" id="PRU00182"/>
    </source>
</evidence>